<protein>
    <submittedName>
        <fullName evidence="1">Uncharacterized protein</fullName>
    </submittedName>
</protein>
<name>A0AAV0JS51_9ROSI</name>
<proteinExistence type="predicted"/>
<keyword evidence="2" id="KW-1185">Reference proteome</keyword>
<dbReference type="Proteomes" id="UP001154282">
    <property type="component" value="Unassembled WGS sequence"/>
</dbReference>
<dbReference type="EMBL" id="CAMGYJ010000005">
    <property type="protein sequence ID" value="CAI0412805.1"/>
    <property type="molecule type" value="Genomic_DNA"/>
</dbReference>
<evidence type="ECO:0000313" key="2">
    <source>
        <dbReference type="Proteomes" id="UP001154282"/>
    </source>
</evidence>
<comment type="caution">
    <text evidence="1">The sequence shown here is derived from an EMBL/GenBank/DDBJ whole genome shotgun (WGS) entry which is preliminary data.</text>
</comment>
<reference evidence="1" key="1">
    <citation type="submission" date="2022-08" db="EMBL/GenBank/DDBJ databases">
        <authorList>
            <person name="Gutierrez-Valencia J."/>
        </authorList>
    </citation>
    <scope>NUCLEOTIDE SEQUENCE</scope>
</reference>
<sequence length="216" mass="24277">MDRVMKSAFYKGYIQNVTAEATMQMVAAIIQRRKDEIGDENVYSRHRRPRSPVYNDEWDLMRADLEDVEADITSLGKQKEELKQAILRKTSPKLPYPPPGPVKGALRLQEPSRWGVDHIIRAIPLAEANFDKDDVDFKAGGVMKTPVTIPRTTGLLELEGRPTPAAILANNAVPTTTFITGQCSTVIDSKGEVPEGRPMSGRVVNWRFRKKYRSPD</sequence>
<organism evidence="1 2">
    <name type="scientific">Linum tenue</name>
    <dbReference type="NCBI Taxonomy" id="586396"/>
    <lineage>
        <taxon>Eukaryota</taxon>
        <taxon>Viridiplantae</taxon>
        <taxon>Streptophyta</taxon>
        <taxon>Embryophyta</taxon>
        <taxon>Tracheophyta</taxon>
        <taxon>Spermatophyta</taxon>
        <taxon>Magnoliopsida</taxon>
        <taxon>eudicotyledons</taxon>
        <taxon>Gunneridae</taxon>
        <taxon>Pentapetalae</taxon>
        <taxon>rosids</taxon>
        <taxon>fabids</taxon>
        <taxon>Malpighiales</taxon>
        <taxon>Linaceae</taxon>
        <taxon>Linum</taxon>
    </lineage>
</organism>
<evidence type="ECO:0000313" key="1">
    <source>
        <dbReference type="EMBL" id="CAI0412805.1"/>
    </source>
</evidence>
<gene>
    <name evidence="1" type="ORF">LITE_LOCUS15694</name>
</gene>
<accession>A0AAV0JS51</accession>
<dbReference type="AlphaFoldDB" id="A0AAV0JS51"/>